<comment type="caution">
    <text evidence="1">The sequence shown here is derived from an EMBL/GenBank/DDBJ whole genome shotgun (WGS) entry which is preliminary data.</text>
</comment>
<accession>A0AC60R0J2</accession>
<evidence type="ECO:0000313" key="1">
    <source>
        <dbReference type="EMBL" id="KAG0444563.1"/>
    </source>
</evidence>
<evidence type="ECO:0000313" key="2">
    <source>
        <dbReference type="Proteomes" id="UP000805193"/>
    </source>
</evidence>
<gene>
    <name evidence="1" type="ORF">HPB47_013656</name>
</gene>
<sequence length="103" mass="11953">MGHFRTGLFILQQDNCQCTRQDMSYKTLEELSIPQLPWSAKSPDLNIIENVRTIMKRNLSKRQPHHASQEELWGAACEEWGKLRESPNLCPTIYDSGSYHMSE</sequence>
<name>A0AC60R0J2_IXOPE</name>
<dbReference type="Proteomes" id="UP000805193">
    <property type="component" value="Unassembled WGS sequence"/>
</dbReference>
<reference evidence="1 2" key="1">
    <citation type="journal article" date="2020" name="Cell">
        <title>Large-Scale Comparative Analyses of Tick Genomes Elucidate Their Genetic Diversity and Vector Capacities.</title>
        <authorList>
            <consortium name="Tick Genome and Microbiome Consortium (TIGMIC)"/>
            <person name="Jia N."/>
            <person name="Wang J."/>
            <person name="Shi W."/>
            <person name="Du L."/>
            <person name="Sun Y."/>
            <person name="Zhan W."/>
            <person name="Jiang J.F."/>
            <person name="Wang Q."/>
            <person name="Zhang B."/>
            <person name="Ji P."/>
            <person name="Bell-Sakyi L."/>
            <person name="Cui X.M."/>
            <person name="Yuan T.T."/>
            <person name="Jiang B.G."/>
            <person name="Yang W.F."/>
            <person name="Lam T.T."/>
            <person name="Chang Q.C."/>
            <person name="Ding S.J."/>
            <person name="Wang X.J."/>
            <person name="Zhu J.G."/>
            <person name="Ruan X.D."/>
            <person name="Zhao L."/>
            <person name="Wei J.T."/>
            <person name="Ye R.Z."/>
            <person name="Que T.C."/>
            <person name="Du C.H."/>
            <person name="Zhou Y.H."/>
            <person name="Cheng J.X."/>
            <person name="Dai P.F."/>
            <person name="Guo W.B."/>
            <person name="Han X.H."/>
            <person name="Huang E.J."/>
            <person name="Li L.F."/>
            <person name="Wei W."/>
            <person name="Gao Y.C."/>
            <person name="Liu J.Z."/>
            <person name="Shao H.Z."/>
            <person name="Wang X."/>
            <person name="Wang C.C."/>
            <person name="Yang T.C."/>
            <person name="Huo Q.B."/>
            <person name="Li W."/>
            <person name="Chen H.Y."/>
            <person name="Chen S.E."/>
            <person name="Zhou L.G."/>
            <person name="Ni X.B."/>
            <person name="Tian J.H."/>
            <person name="Sheng Y."/>
            <person name="Liu T."/>
            <person name="Pan Y.S."/>
            <person name="Xia L.Y."/>
            <person name="Li J."/>
            <person name="Zhao F."/>
            <person name="Cao W.C."/>
        </authorList>
    </citation>
    <scope>NUCLEOTIDE SEQUENCE [LARGE SCALE GENOMIC DNA]</scope>
    <source>
        <strain evidence="1">Iper-2018</strain>
    </source>
</reference>
<keyword evidence="2" id="KW-1185">Reference proteome</keyword>
<organism evidence="1 2">
    <name type="scientific">Ixodes persulcatus</name>
    <name type="common">Taiga tick</name>
    <dbReference type="NCBI Taxonomy" id="34615"/>
    <lineage>
        <taxon>Eukaryota</taxon>
        <taxon>Metazoa</taxon>
        <taxon>Ecdysozoa</taxon>
        <taxon>Arthropoda</taxon>
        <taxon>Chelicerata</taxon>
        <taxon>Arachnida</taxon>
        <taxon>Acari</taxon>
        <taxon>Parasitiformes</taxon>
        <taxon>Ixodida</taxon>
        <taxon>Ixodoidea</taxon>
        <taxon>Ixodidae</taxon>
        <taxon>Ixodinae</taxon>
        <taxon>Ixodes</taxon>
    </lineage>
</organism>
<protein>
    <submittedName>
        <fullName evidence="1">Uncharacterized protein</fullName>
    </submittedName>
</protein>
<dbReference type="EMBL" id="JABSTQ010001861">
    <property type="protein sequence ID" value="KAG0444563.1"/>
    <property type="molecule type" value="Genomic_DNA"/>
</dbReference>
<proteinExistence type="predicted"/>